<dbReference type="RefSeq" id="WP_186434018.1">
    <property type="nucleotide sequence ID" value="NZ_ML675579.1"/>
</dbReference>
<accession>A0A557SXG4</accession>
<organism evidence="1 2">
    <name type="scientific">Candidatus Nitrosocosmicus arcticus</name>
    <dbReference type="NCBI Taxonomy" id="2035267"/>
    <lineage>
        <taxon>Archaea</taxon>
        <taxon>Nitrososphaerota</taxon>
        <taxon>Nitrososphaeria</taxon>
        <taxon>Nitrososphaerales</taxon>
        <taxon>Nitrososphaeraceae</taxon>
        <taxon>Candidatus Nitrosocosmicus</taxon>
    </lineage>
</organism>
<dbReference type="Proteomes" id="UP000315289">
    <property type="component" value="Unassembled WGS sequence"/>
</dbReference>
<dbReference type="EMBL" id="VOAH01000003">
    <property type="protein sequence ID" value="TVP41297.1"/>
    <property type="molecule type" value="Genomic_DNA"/>
</dbReference>
<sequence length="55" mass="6330">MGCGCNYSSTNTGGIQKSRSFLTREEKVELLKEYWNDLEREVKGVSERIKELETS</sequence>
<proteinExistence type="predicted"/>
<evidence type="ECO:0000313" key="2">
    <source>
        <dbReference type="Proteomes" id="UP000315289"/>
    </source>
</evidence>
<dbReference type="OrthoDB" id="11835at2157"/>
<name>A0A557SXG4_9ARCH</name>
<evidence type="ECO:0008006" key="3">
    <source>
        <dbReference type="Google" id="ProtNLM"/>
    </source>
</evidence>
<reference evidence="1 2" key="1">
    <citation type="journal article" date="2019" name="Front. Microbiol.">
        <title>Ammonia Oxidation by the Arctic Terrestrial Thaumarchaeote Candidatus Nitrosocosmicus arcticus Is Stimulated by Increasing Temperatures.</title>
        <authorList>
            <person name="Alves R.J.E."/>
            <person name="Kerou M."/>
            <person name="Zappe A."/>
            <person name="Bittner R."/>
            <person name="Abby S.S."/>
            <person name="Schmidt H.A."/>
            <person name="Pfeifer K."/>
            <person name="Schleper C."/>
        </authorList>
    </citation>
    <scope>NUCLEOTIDE SEQUENCE [LARGE SCALE GENOMIC DNA]</scope>
    <source>
        <strain evidence="1 2">Kfb</strain>
    </source>
</reference>
<keyword evidence="2" id="KW-1185">Reference proteome</keyword>
<protein>
    <recommendedName>
        <fullName evidence="3">DUF5320 domain-containing protein</fullName>
    </recommendedName>
</protein>
<comment type="caution">
    <text evidence="1">The sequence shown here is derived from an EMBL/GenBank/DDBJ whole genome shotgun (WGS) entry which is preliminary data.</text>
</comment>
<evidence type="ECO:0000313" key="1">
    <source>
        <dbReference type="EMBL" id="TVP41297.1"/>
    </source>
</evidence>
<gene>
    <name evidence="1" type="ORF">NARC_30011</name>
</gene>
<dbReference type="AlphaFoldDB" id="A0A557SXG4"/>